<reference evidence="2" key="1">
    <citation type="submission" date="2016-02" db="EMBL/GenBank/DDBJ databases">
        <title>Paenibacillus sp. LPB0068, isolated from Crassostrea gigas.</title>
        <authorList>
            <person name="Shin S.-K."/>
            <person name="Yi H."/>
        </authorList>
    </citation>
    <scope>NUCLEOTIDE SEQUENCE [LARGE SCALE GENOMIC DNA]</scope>
    <source>
        <strain evidence="2">KCTC 23969</strain>
    </source>
</reference>
<dbReference type="RefSeq" id="WP_068362910.1">
    <property type="nucleotide sequence ID" value="NZ_CP019337.1"/>
</dbReference>
<evidence type="ECO:0000313" key="1">
    <source>
        <dbReference type="EMBL" id="OBY63795.1"/>
    </source>
</evidence>
<dbReference type="STRING" id="996801.BW723_02250"/>
<sequence length="241" mass="26929">MKYQITIPKPCHEDWSKMTATEKGKFCKSCSKEVVDFTNLSNSEIAKKLGNKENLCSRFKNNQLNTELDVIQKNNLSKVAAGLALISTIAGSEPVFAQSKKEKIEVLSIRLGKAFVENDSIEKEVIIKGKVKDSFDVLPGANIVLKGTGIGTQTDFDGNFSIKIPNKKAKSTILVISYLGYETQEIDVLSIKKPLIIEMKENNELLGEVVTVVTVGMVTIKRPNIFKRIGNLFRKKENRRY</sequence>
<comment type="caution">
    <text evidence="1">The sequence shown here is derived from an EMBL/GenBank/DDBJ whole genome shotgun (WGS) entry which is preliminary data.</text>
</comment>
<dbReference type="InterPro" id="IPR008969">
    <property type="entry name" value="CarboxyPept-like_regulatory"/>
</dbReference>
<dbReference type="AlphaFoldDB" id="A0A1B8TWE5"/>
<gene>
    <name evidence="1" type="ORF">LPB301_13450</name>
</gene>
<dbReference type="SUPFAM" id="SSF49464">
    <property type="entry name" value="Carboxypeptidase regulatory domain-like"/>
    <property type="match status" value="1"/>
</dbReference>
<protein>
    <recommendedName>
        <fullName evidence="3">TonB-dependent receptor plug domain-containing protein</fullName>
    </recommendedName>
</protein>
<name>A0A1B8TWE5_9FLAO</name>
<organism evidence="1 2">
    <name type="scientific">Polaribacter reichenbachii</name>
    <dbReference type="NCBI Taxonomy" id="996801"/>
    <lineage>
        <taxon>Bacteria</taxon>
        <taxon>Pseudomonadati</taxon>
        <taxon>Bacteroidota</taxon>
        <taxon>Flavobacteriia</taxon>
        <taxon>Flavobacteriales</taxon>
        <taxon>Flavobacteriaceae</taxon>
    </lineage>
</organism>
<dbReference type="EMBL" id="LSFL01000035">
    <property type="protein sequence ID" value="OBY63795.1"/>
    <property type="molecule type" value="Genomic_DNA"/>
</dbReference>
<dbReference type="Gene3D" id="2.60.40.1120">
    <property type="entry name" value="Carboxypeptidase-like, regulatory domain"/>
    <property type="match status" value="1"/>
</dbReference>
<dbReference type="Proteomes" id="UP000092612">
    <property type="component" value="Unassembled WGS sequence"/>
</dbReference>
<keyword evidence="2" id="KW-1185">Reference proteome</keyword>
<accession>A0A1B8TWE5</accession>
<dbReference type="KEGG" id="prn:BW723_02250"/>
<evidence type="ECO:0008006" key="3">
    <source>
        <dbReference type="Google" id="ProtNLM"/>
    </source>
</evidence>
<evidence type="ECO:0000313" key="2">
    <source>
        <dbReference type="Proteomes" id="UP000092612"/>
    </source>
</evidence>
<proteinExistence type="predicted"/>
<dbReference type="Pfam" id="PF13715">
    <property type="entry name" value="CarbopepD_reg_2"/>
    <property type="match status" value="1"/>
</dbReference>